<reference evidence="2 3" key="1">
    <citation type="journal article" date="2018" name="Mol. Biol. Evol.">
        <title>Broad Genomic Sampling Reveals a Smut Pathogenic Ancestry of the Fungal Clade Ustilaginomycotina.</title>
        <authorList>
            <person name="Kijpornyongpan T."/>
            <person name="Mondo S.J."/>
            <person name="Barry K."/>
            <person name="Sandor L."/>
            <person name="Lee J."/>
            <person name="Lipzen A."/>
            <person name="Pangilinan J."/>
            <person name="LaButti K."/>
            <person name="Hainaut M."/>
            <person name="Henrissat B."/>
            <person name="Grigoriev I.V."/>
            <person name="Spatafora J.W."/>
            <person name="Aime M.C."/>
        </authorList>
    </citation>
    <scope>NUCLEOTIDE SEQUENCE [LARGE SCALE GENOMIC DNA]</scope>
    <source>
        <strain evidence="2 3">MCA 4186</strain>
    </source>
</reference>
<evidence type="ECO:0000313" key="3">
    <source>
        <dbReference type="Proteomes" id="UP000245946"/>
    </source>
</evidence>
<evidence type="ECO:0000256" key="1">
    <source>
        <dbReference type="SAM" id="MobiDB-lite"/>
    </source>
</evidence>
<dbReference type="EMBL" id="KZ819295">
    <property type="protein sequence ID" value="PWN97448.1"/>
    <property type="molecule type" value="Genomic_DNA"/>
</dbReference>
<keyword evidence="3" id="KW-1185">Reference proteome</keyword>
<evidence type="ECO:0000313" key="2">
    <source>
        <dbReference type="EMBL" id="PWN97448.1"/>
    </source>
</evidence>
<gene>
    <name evidence="2" type="ORF">FA09DRAFT_54663</name>
</gene>
<name>A0A316Z8Y7_9BASI</name>
<sequence length="161" mass="17162">MPPGTEAEATAACWPENHRRPGGVALRCTKRLLRRPRAVAALGKGGRRGPCDLHAHADAAGRAWGQRRAGHLPAPAAARCLDEREEHRVSTAAAASVVVSSARWAELATAAQRRGGQKPRLSDASHTRVATCRSAGSQQGADGRQIHRRADGRRAACCFRL</sequence>
<protein>
    <submittedName>
        <fullName evidence="2">Uncharacterized protein</fullName>
    </submittedName>
</protein>
<dbReference type="Proteomes" id="UP000245946">
    <property type="component" value="Unassembled WGS sequence"/>
</dbReference>
<dbReference type="AlphaFoldDB" id="A0A316Z8Y7"/>
<dbReference type="GeneID" id="37273256"/>
<feature type="region of interest" description="Disordered" evidence="1">
    <location>
        <begin position="110"/>
        <end position="148"/>
    </location>
</feature>
<dbReference type="RefSeq" id="XP_025597727.1">
    <property type="nucleotide sequence ID" value="XM_025745712.1"/>
</dbReference>
<proteinExistence type="predicted"/>
<accession>A0A316Z8Y7</accession>
<organism evidence="2 3">
    <name type="scientific">Tilletiopsis washingtonensis</name>
    <dbReference type="NCBI Taxonomy" id="58919"/>
    <lineage>
        <taxon>Eukaryota</taxon>
        <taxon>Fungi</taxon>
        <taxon>Dikarya</taxon>
        <taxon>Basidiomycota</taxon>
        <taxon>Ustilaginomycotina</taxon>
        <taxon>Exobasidiomycetes</taxon>
        <taxon>Entylomatales</taxon>
        <taxon>Entylomatales incertae sedis</taxon>
        <taxon>Tilletiopsis</taxon>
    </lineage>
</organism>